<dbReference type="InterPro" id="IPR011047">
    <property type="entry name" value="Quinoprotein_ADH-like_sf"/>
</dbReference>
<comment type="caution">
    <text evidence="1">The sequence shown here is derived from an EMBL/GenBank/DDBJ whole genome shotgun (WGS) entry which is preliminary data.</text>
</comment>
<gene>
    <name evidence="1" type="ORF">JE024_07105</name>
</gene>
<evidence type="ECO:0000313" key="2">
    <source>
        <dbReference type="Proteomes" id="UP000664109"/>
    </source>
</evidence>
<reference evidence="1 2" key="1">
    <citation type="journal article" date="2016" name="Arch. Microbiol.">
        <title>Streptomyces zhihengii sp. nov., isolated from rhizospheric soil of Psammosilene tunicoides.</title>
        <authorList>
            <person name="Huang M.J."/>
            <person name="Fei J.J."/>
            <person name="Salam N."/>
            <person name="Kim C.J."/>
            <person name="Hozzein W.N."/>
            <person name="Xiao M."/>
            <person name="Huang H.Q."/>
            <person name="Li W.J."/>
        </authorList>
    </citation>
    <scope>NUCLEOTIDE SEQUENCE [LARGE SCALE GENOMIC DNA]</scope>
    <source>
        <strain evidence="1 2">YIM T102</strain>
    </source>
</reference>
<keyword evidence="2" id="KW-1185">Reference proteome</keyword>
<name>A0ABS2ULW7_9ACTN</name>
<dbReference type="RefSeq" id="WP_205372782.1">
    <property type="nucleotide sequence ID" value="NZ_JAFEJA010000001.1"/>
</dbReference>
<dbReference type="InterPro" id="IPR015943">
    <property type="entry name" value="WD40/YVTN_repeat-like_dom_sf"/>
</dbReference>
<dbReference type="SUPFAM" id="SSF50998">
    <property type="entry name" value="Quinoprotein alcohol dehydrogenase-like"/>
    <property type="match status" value="1"/>
</dbReference>
<dbReference type="EMBL" id="JAFEJA010000001">
    <property type="protein sequence ID" value="MBM9618519.1"/>
    <property type="molecule type" value="Genomic_DNA"/>
</dbReference>
<sequence length="394" mass="39831">MRGTVWAAANQLGVVAGTPAELRSALLSGAPPRRARLVLPGADPAAVAELAAVLGEFGRSPVRIDTAPDAGEAGAVDPADAASVCAGDPQRVTAAYESGDDDHGGLRTAWLRAGQALVREQAPGARALVLLAALPPGTHPGTRAALARLAEAEPWTVDAVREDVAPVVAATVHAGRLLVADRGGTVHGLDAARPVTVATGARIRAVAAMPDTTLLLLDERGRLRAHGPGSALTEAVASTLAAHPGTALAAAAGAVAVGDRAGSVHLFGPAGLHQEASHRGRVTALAAAGREEPPLVVSGGADGAVRRWRPGRRRGPRTVAERPHPVVAVHTADTPGGPAVAMAWADGLVRLHRPGRGRPPLSFRPGPAVRAVALTPDGALAVGTDETLVVLRPR</sequence>
<evidence type="ECO:0000313" key="1">
    <source>
        <dbReference type="EMBL" id="MBM9618519.1"/>
    </source>
</evidence>
<protein>
    <recommendedName>
        <fullName evidence="3">WD40 repeat domain-containing protein</fullName>
    </recommendedName>
</protein>
<dbReference type="Proteomes" id="UP000664109">
    <property type="component" value="Unassembled WGS sequence"/>
</dbReference>
<evidence type="ECO:0008006" key="3">
    <source>
        <dbReference type="Google" id="ProtNLM"/>
    </source>
</evidence>
<organism evidence="1 2">
    <name type="scientific">Streptomyces zhihengii</name>
    <dbReference type="NCBI Taxonomy" id="1818004"/>
    <lineage>
        <taxon>Bacteria</taxon>
        <taxon>Bacillati</taxon>
        <taxon>Actinomycetota</taxon>
        <taxon>Actinomycetes</taxon>
        <taxon>Kitasatosporales</taxon>
        <taxon>Streptomycetaceae</taxon>
        <taxon>Streptomyces</taxon>
    </lineage>
</organism>
<proteinExistence type="predicted"/>
<accession>A0ABS2ULW7</accession>
<dbReference type="Gene3D" id="2.130.10.10">
    <property type="entry name" value="YVTN repeat-like/Quinoprotein amine dehydrogenase"/>
    <property type="match status" value="1"/>
</dbReference>